<feature type="domain" description="YchJ-like middle NTF2-like" evidence="1">
    <location>
        <begin position="1"/>
        <end position="92"/>
    </location>
</feature>
<proteinExistence type="predicted"/>
<evidence type="ECO:0000313" key="3">
    <source>
        <dbReference type="Proteomes" id="UP000568664"/>
    </source>
</evidence>
<evidence type="ECO:0000259" key="1">
    <source>
        <dbReference type="Pfam" id="PF17775"/>
    </source>
</evidence>
<dbReference type="EMBL" id="JABBXH010000004">
    <property type="protein sequence ID" value="NMP32461.1"/>
    <property type="molecule type" value="Genomic_DNA"/>
</dbReference>
<keyword evidence="3" id="KW-1185">Reference proteome</keyword>
<dbReference type="SUPFAM" id="SSF54427">
    <property type="entry name" value="NTF2-like"/>
    <property type="match status" value="1"/>
</dbReference>
<dbReference type="InterPro" id="IPR032710">
    <property type="entry name" value="NTF2-like_dom_sf"/>
</dbReference>
<gene>
    <name evidence="2" type="ORF">HII17_12895</name>
</gene>
<dbReference type="SUPFAM" id="SSF103642">
    <property type="entry name" value="Sec-C motif"/>
    <property type="match status" value="1"/>
</dbReference>
<dbReference type="Gene3D" id="3.10.450.50">
    <property type="match status" value="1"/>
</dbReference>
<accession>A0A7Y0LEZ8</accession>
<evidence type="ECO:0000313" key="2">
    <source>
        <dbReference type="EMBL" id="NMP32461.1"/>
    </source>
</evidence>
<organism evidence="2 3">
    <name type="scientific">Thalassotalea algicola</name>
    <dbReference type="NCBI Taxonomy" id="2716224"/>
    <lineage>
        <taxon>Bacteria</taxon>
        <taxon>Pseudomonadati</taxon>
        <taxon>Pseudomonadota</taxon>
        <taxon>Gammaproteobacteria</taxon>
        <taxon>Alteromonadales</taxon>
        <taxon>Colwelliaceae</taxon>
        <taxon>Thalassotalea</taxon>
    </lineage>
</organism>
<dbReference type="Proteomes" id="UP000568664">
    <property type="component" value="Unassembled WGS sequence"/>
</dbReference>
<dbReference type="AlphaFoldDB" id="A0A7Y0LEZ8"/>
<dbReference type="PANTHER" id="PTHR33747">
    <property type="entry name" value="UPF0225 PROTEIN SCO1677"/>
    <property type="match status" value="1"/>
</dbReference>
<comment type="caution">
    <text evidence="2">The sequence shown here is derived from an EMBL/GenBank/DDBJ whole genome shotgun (WGS) entry which is preliminary data.</text>
</comment>
<dbReference type="InterPro" id="IPR048469">
    <property type="entry name" value="YchJ-like_M"/>
</dbReference>
<name>A0A7Y0LEZ8_9GAMM</name>
<dbReference type="Pfam" id="PF02810">
    <property type="entry name" value="SEC-C"/>
    <property type="match status" value="1"/>
</dbReference>
<protein>
    <recommendedName>
        <fullName evidence="1">YchJ-like middle NTF2-like domain-containing protein</fullName>
    </recommendedName>
</protein>
<dbReference type="Pfam" id="PF17775">
    <property type="entry name" value="YchJ_M-like"/>
    <property type="match status" value="1"/>
</dbReference>
<sequence length="123" mass="14447">MRARFSAYATGYAQYILKTYANEKQQELTLTDIEEGIDENTWIKLSIHHASELFHPATVEFSAFYIHKSGLFEMREISRFIKEDEQWRYLNGDIVKHEEISKIKRNDSCPCNSGKKFKKCCSN</sequence>
<dbReference type="PANTHER" id="PTHR33747:SF1">
    <property type="entry name" value="ADENYLATE CYCLASE-ASSOCIATED CAP C-TERMINAL DOMAIN-CONTAINING PROTEIN"/>
    <property type="match status" value="1"/>
</dbReference>
<reference evidence="2 3" key="1">
    <citation type="submission" date="2020-04" db="EMBL/GenBank/DDBJ databases">
        <title>Thalassotalea sp. M1531, isolated from the surface of marine red alga.</title>
        <authorList>
            <person name="Pang L."/>
            <person name="Lu D.-C."/>
        </authorList>
    </citation>
    <scope>NUCLEOTIDE SEQUENCE [LARGE SCALE GENOMIC DNA]</scope>
    <source>
        <strain evidence="2 3">M1531</strain>
    </source>
</reference>
<dbReference type="InterPro" id="IPR004027">
    <property type="entry name" value="SEC_C_motif"/>
</dbReference>